<evidence type="ECO:0008006" key="2">
    <source>
        <dbReference type="Google" id="ProtNLM"/>
    </source>
</evidence>
<evidence type="ECO:0000313" key="1">
    <source>
        <dbReference type="EMBL" id="KKN60218.1"/>
    </source>
</evidence>
<reference evidence="1" key="1">
    <citation type="journal article" date="2015" name="Nature">
        <title>Complex archaea that bridge the gap between prokaryotes and eukaryotes.</title>
        <authorList>
            <person name="Spang A."/>
            <person name="Saw J.H."/>
            <person name="Jorgensen S.L."/>
            <person name="Zaremba-Niedzwiedzka K."/>
            <person name="Martijn J."/>
            <person name="Lind A.E."/>
            <person name="van Eijk R."/>
            <person name="Schleper C."/>
            <person name="Guy L."/>
            <person name="Ettema T.J."/>
        </authorList>
    </citation>
    <scope>NUCLEOTIDE SEQUENCE</scope>
</reference>
<organism evidence="1">
    <name type="scientific">marine sediment metagenome</name>
    <dbReference type="NCBI Taxonomy" id="412755"/>
    <lineage>
        <taxon>unclassified sequences</taxon>
        <taxon>metagenomes</taxon>
        <taxon>ecological metagenomes</taxon>
    </lineage>
</organism>
<dbReference type="AlphaFoldDB" id="A0A0F9V2U2"/>
<name>A0A0F9V2U2_9ZZZZ</name>
<protein>
    <recommendedName>
        <fullName evidence="2">Lipoprotein</fullName>
    </recommendedName>
</protein>
<dbReference type="PROSITE" id="PS51257">
    <property type="entry name" value="PROKAR_LIPOPROTEIN"/>
    <property type="match status" value="1"/>
</dbReference>
<sequence length="168" mass="18202">MNRIILLAITAISLTGCGGSDSDDSDDNEIQYSTTSVQVGVSGLSLQPSQNMYVTFPQIEQFYLEVEACMGVVASGPIVIFTSFSECVEVQGINGPLNCEGLGGNLGQYSIGAQLVLMNTDEHVFDRNHVTDRDTLKHEFVHHLLAEAMNFPIGDNVNHLSPFFGLCT</sequence>
<proteinExistence type="predicted"/>
<comment type="caution">
    <text evidence="1">The sequence shown here is derived from an EMBL/GenBank/DDBJ whole genome shotgun (WGS) entry which is preliminary data.</text>
</comment>
<dbReference type="EMBL" id="LAZR01000702">
    <property type="protein sequence ID" value="KKN60218.1"/>
    <property type="molecule type" value="Genomic_DNA"/>
</dbReference>
<gene>
    <name evidence="1" type="ORF">LCGC14_0534170</name>
</gene>
<accession>A0A0F9V2U2</accession>